<evidence type="ECO:0000256" key="9">
    <source>
        <dbReference type="ARBA" id="ARBA00034078"/>
    </source>
</evidence>
<dbReference type="PROSITE" id="PS51839">
    <property type="entry name" value="4FE4S_HC3"/>
    <property type="match status" value="1"/>
</dbReference>
<dbReference type="InterPro" id="IPR036010">
    <property type="entry name" value="2Fe-2S_ferredoxin-like_sf"/>
</dbReference>
<dbReference type="Pfam" id="PF12838">
    <property type="entry name" value="Fer4_7"/>
    <property type="match status" value="1"/>
</dbReference>
<sequence length="576" mass="65044">MVNLVIDNQRIEVKKGTTVLEAARKNGIYIPTLCYDEDLLPYGGCRLCIVEVEGMDRPQPSCTLPVQNGMRVKTNTRKLNQLRRFILSLILTEHPIGCLVCEKREGCGGYQDCIQKTPITAGCVFCPKNGSCELQKVFDYLKLKSIPHPNRYRNLEKEVEDPFFERDYNLCILCGRCVRACEERSGARVLTFYHRGPETRVGTGYHLSHLEAGCLFCGACVDACPTGALSERFSRWQSPEEEINSTCLLCSLGCAITLKVKEKQIVSVSPRKELLCVRGRFALPQFVHSPKRTLYPMVKRDTRMVIVSWPEAIEQAVSILEANRNRSALVLGSDLTDEAIRSGLKVARRFGMIVATPDPLRCRPIRIDAPLILVVNLDLISDFFPLYQRIGGRPVILIDPFPNRLGEKAQIWIRPRPGRELSVLEKLFKGRSKDPALSEAQELIRNYERGVILHPPELKPPKFKSFTPFPIFRGANLLGLQKIRGLVDYQSVLKNRGIRCLYLIGVKPEAINRTIIYQNPFLLDQKPDLFLPATTFAETGGTVTDIFGKRHRLKPAIPPLGQARADVSILDEIYER</sequence>
<evidence type="ECO:0000259" key="11">
    <source>
        <dbReference type="PROSITE" id="PS51379"/>
    </source>
</evidence>
<keyword evidence="7" id="KW-0408">Iron</keyword>
<evidence type="ECO:0008006" key="15">
    <source>
        <dbReference type="Google" id="ProtNLM"/>
    </source>
</evidence>
<evidence type="ECO:0000256" key="4">
    <source>
        <dbReference type="ARBA" id="ARBA00022719"/>
    </source>
</evidence>
<gene>
    <name evidence="13" type="ORF">DRP53_02640</name>
</gene>
<dbReference type="GO" id="GO:0008137">
    <property type="term" value="F:NADH dehydrogenase (ubiquinone) activity"/>
    <property type="evidence" value="ECO:0007669"/>
    <property type="project" value="InterPro"/>
</dbReference>
<comment type="caution">
    <text evidence="13">The sequence shown here is derived from an EMBL/GenBank/DDBJ whole genome shotgun (WGS) entry which is preliminary data.</text>
</comment>
<dbReference type="SUPFAM" id="SSF54292">
    <property type="entry name" value="2Fe-2S ferredoxin-like"/>
    <property type="match status" value="1"/>
</dbReference>
<dbReference type="GO" id="GO:0016491">
    <property type="term" value="F:oxidoreductase activity"/>
    <property type="evidence" value="ECO:0007669"/>
    <property type="project" value="InterPro"/>
</dbReference>
<keyword evidence="5" id="KW-0479">Metal-binding</keyword>
<evidence type="ECO:0000256" key="1">
    <source>
        <dbReference type="ARBA" id="ARBA00001966"/>
    </source>
</evidence>
<dbReference type="CDD" id="cd00368">
    <property type="entry name" value="Molybdopterin-Binding"/>
    <property type="match status" value="1"/>
</dbReference>
<protein>
    <recommendedName>
        <fullName evidence="15">2Fe-2S iron-sulfur cluster binding domain-containing protein</fullName>
    </recommendedName>
</protein>
<dbReference type="Pfam" id="PF13510">
    <property type="entry name" value="Fer2_4"/>
    <property type="match status" value="1"/>
</dbReference>
<dbReference type="PROSITE" id="PS51085">
    <property type="entry name" value="2FE2S_FER_2"/>
    <property type="match status" value="1"/>
</dbReference>
<dbReference type="Gene3D" id="3.30.70.20">
    <property type="match status" value="1"/>
</dbReference>
<dbReference type="Gene3D" id="3.30.200.210">
    <property type="match status" value="1"/>
</dbReference>
<dbReference type="InterPro" id="IPR019574">
    <property type="entry name" value="NADH_UbQ_OxRdtase_Gsu_4Fe4S-bd"/>
</dbReference>
<dbReference type="AlphaFoldDB" id="A0A660SM08"/>
<dbReference type="CDD" id="cd00207">
    <property type="entry name" value="fer2"/>
    <property type="match status" value="1"/>
</dbReference>
<keyword evidence="4" id="KW-0874">Quinone</keyword>
<dbReference type="InterPro" id="IPR001041">
    <property type="entry name" value="2Fe-2S_ferredoxin-type"/>
</dbReference>
<dbReference type="PANTHER" id="PTHR43105">
    <property type="entry name" value="RESPIRATORY NITRATE REDUCTASE"/>
    <property type="match status" value="1"/>
</dbReference>
<dbReference type="Gene3D" id="3.10.20.740">
    <property type="match status" value="1"/>
</dbReference>
<dbReference type="SMART" id="SM00926">
    <property type="entry name" value="Molybdop_Fe4S4"/>
    <property type="match status" value="1"/>
</dbReference>
<dbReference type="InterPro" id="IPR017896">
    <property type="entry name" value="4Fe4S_Fe-S-bd"/>
</dbReference>
<name>A0A660SM08_UNCW3</name>
<dbReference type="SUPFAM" id="SSF54862">
    <property type="entry name" value="4Fe-4S ferredoxins"/>
    <property type="match status" value="1"/>
</dbReference>
<reference evidence="13 14" key="1">
    <citation type="submission" date="2018-06" db="EMBL/GenBank/DDBJ databases">
        <title>Extensive metabolic versatility and redundancy in microbially diverse, dynamic hydrothermal sediments.</title>
        <authorList>
            <person name="Dombrowski N."/>
            <person name="Teske A."/>
            <person name="Baker B.J."/>
        </authorList>
    </citation>
    <scope>NUCLEOTIDE SEQUENCE [LARGE SCALE GENOMIC DNA]</scope>
    <source>
        <strain evidence="13">B36_G15</strain>
    </source>
</reference>
<evidence type="ECO:0000313" key="14">
    <source>
        <dbReference type="Proteomes" id="UP000268469"/>
    </source>
</evidence>
<evidence type="ECO:0000313" key="13">
    <source>
        <dbReference type="EMBL" id="RKX71136.1"/>
    </source>
</evidence>
<evidence type="ECO:0000259" key="10">
    <source>
        <dbReference type="PROSITE" id="PS51085"/>
    </source>
</evidence>
<keyword evidence="8" id="KW-0411">Iron-sulfur</keyword>
<comment type="cofactor">
    <cofactor evidence="1">
        <name>[4Fe-4S] cluster</name>
        <dbReference type="ChEBI" id="CHEBI:49883"/>
    </cofactor>
</comment>
<dbReference type="GO" id="GO:0016020">
    <property type="term" value="C:membrane"/>
    <property type="evidence" value="ECO:0007669"/>
    <property type="project" value="InterPro"/>
</dbReference>
<keyword evidence="3" id="KW-0001">2Fe-2S</keyword>
<keyword evidence="2" id="KW-0004">4Fe-4S</keyword>
<dbReference type="PROSITE" id="PS00198">
    <property type="entry name" value="4FE4S_FER_1"/>
    <property type="match status" value="1"/>
</dbReference>
<dbReference type="InterPro" id="IPR000283">
    <property type="entry name" value="NADH_UbQ_OxRdtase_75kDa_su_CS"/>
</dbReference>
<dbReference type="InterPro" id="IPR050123">
    <property type="entry name" value="Prok_molybdopt-oxidoreductase"/>
</dbReference>
<comment type="cofactor">
    <cofactor evidence="9">
        <name>[2Fe-2S] cluster</name>
        <dbReference type="ChEBI" id="CHEBI:190135"/>
    </cofactor>
</comment>
<feature type="domain" description="4Fe-4S ferredoxin-type" evidence="11">
    <location>
        <begin position="205"/>
        <end position="234"/>
    </location>
</feature>
<dbReference type="InterPro" id="IPR006656">
    <property type="entry name" value="Mopterin_OxRdtase"/>
</dbReference>
<dbReference type="GO" id="GO:0051537">
    <property type="term" value="F:2 iron, 2 sulfur cluster binding"/>
    <property type="evidence" value="ECO:0007669"/>
    <property type="project" value="UniProtKB-KW"/>
</dbReference>
<organism evidence="13 14">
    <name type="scientific">candidate division WOR-3 bacterium</name>
    <dbReference type="NCBI Taxonomy" id="2052148"/>
    <lineage>
        <taxon>Bacteria</taxon>
        <taxon>Bacteria division WOR-3</taxon>
    </lineage>
</organism>
<dbReference type="FunFam" id="3.30.70.20:FF:000035">
    <property type="entry name" value="Iron hydrogenase 1"/>
    <property type="match status" value="1"/>
</dbReference>
<dbReference type="GO" id="GO:0046872">
    <property type="term" value="F:metal ion binding"/>
    <property type="evidence" value="ECO:0007669"/>
    <property type="project" value="UniProtKB-KW"/>
</dbReference>
<evidence type="ECO:0000259" key="12">
    <source>
        <dbReference type="PROSITE" id="PS51839"/>
    </source>
</evidence>
<dbReference type="PROSITE" id="PS51379">
    <property type="entry name" value="4FE4S_FER_2"/>
    <property type="match status" value="2"/>
</dbReference>
<feature type="domain" description="2Fe-2S ferredoxin-type" evidence="10">
    <location>
        <begin position="1"/>
        <end position="78"/>
    </location>
</feature>
<evidence type="ECO:0000256" key="5">
    <source>
        <dbReference type="ARBA" id="ARBA00022723"/>
    </source>
</evidence>
<dbReference type="Pfam" id="PF00384">
    <property type="entry name" value="Molybdopterin"/>
    <property type="match status" value="1"/>
</dbReference>
<dbReference type="SUPFAM" id="SSF53706">
    <property type="entry name" value="Formate dehydrogenase/DMSO reductase, domains 1-3"/>
    <property type="match status" value="1"/>
</dbReference>
<evidence type="ECO:0000256" key="6">
    <source>
        <dbReference type="ARBA" id="ARBA00022737"/>
    </source>
</evidence>
<accession>A0A660SM08</accession>
<evidence type="ECO:0000256" key="7">
    <source>
        <dbReference type="ARBA" id="ARBA00023004"/>
    </source>
</evidence>
<dbReference type="InterPro" id="IPR006963">
    <property type="entry name" value="Mopterin_OxRdtase_4Fe-4S_dom"/>
</dbReference>
<dbReference type="Proteomes" id="UP000268469">
    <property type="component" value="Unassembled WGS sequence"/>
</dbReference>
<feature type="domain" description="4Fe-4S His(Cys)3-ligated-type" evidence="12">
    <location>
        <begin position="78"/>
        <end position="142"/>
    </location>
</feature>
<dbReference type="PANTHER" id="PTHR43105:SF10">
    <property type="entry name" value="NADH-QUINONE OXIDOREDUCTASE SUBUNIT G"/>
    <property type="match status" value="1"/>
</dbReference>
<dbReference type="GO" id="GO:0042773">
    <property type="term" value="P:ATP synthesis coupled electron transport"/>
    <property type="evidence" value="ECO:0007669"/>
    <property type="project" value="InterPro"/>
</dbReference>
<proteinExistence type="predicted"/>
<feature type="domain" description="4Fe-4S ferredoxin-type" evidence="11">
    <location>
        <begin position="162"/>
        <end position="193"/>
    </location>
</feature>
<evidence type="ECO:0000256" key="3">
    <source>
        <dbReference type="ARBA" id="ARBA00022714"/>
    </source>
</evidence>
<dbReference type="SMART" id="SM00929">
    <property type="entry name" value="NADH-G_4Fe-4S_3"/>
    <property type="match status" value="1"/>
</dbReference>
<dbReference type="InterPro" id="IPR017900">
    <property type="entry name" value="4Fe4S_Fe_S_CS"/>
</dbReference>
<dbReference type="GO" id="GO:0048038">
    <property type="term" value="F:quinone binding"/>
    <property type="evidence" value="ECO:0007669"/>
    <property type="project" value="UniProtKB-KW"/>
</dbReference>
<evidence type="ECO:0000256" key="2">
    <source>
        <dbReference type="ARBA" id="ARBA00022485"/>
    </source>
</evidence>
<evidence type="ECO:0000256" key="8">
    <source>
        <dbReference type="ARBA" id="ARBA00023014"/>
    </source>
</evidence>
<dbReference type="Pfam" id="PF04879">
    <property type="entry name" value="Molybdop_Fe4S4"/>
    <property type="match status" value="1"/>
</dbReference>
<dbReference type="GO" id="GO:0051539">
    <property type="term" value="F:4 iron, 4 sulfur cluster binding"/>
    <property type="evidence" value="ECO:0007669"/>
    <property type="project" value="UniProtKB-KW"/>
</dbReference>
<dbReference type="Gene3D" id="3.40.50.740">
    <property type="match status" value="1"/>
</dbReference>
<dbReference type="PROSITE" id="PS00641">
    <property type="entry name" value="COMPLEX1_75K_1"/>
    <property type="match status" value="1"/>
</dbReference>
<dbReference type="EMBL" id="QNBE01000016">
    <property type="protein sequence ID" value="RKX71136.1"/>
    <property type="molecule type" value="Genomic_DNA"/>
</dbReference>
<keyword evidence="6" id="KW-0677">Repeat</keyword>